<accession>A0A498J0M8</accession>
<name>A0A498J0M8_MALDO</name>
<dbReference type="EMBL" id="RDQH01000335">
    <property type="protein sequence ID" value="RXH89118.1"/>
    <property type="molecule type" value="Genomic_DNA"/>
</dbReference>
<keyword evidence="2" id="KW-1185">Reference proteome</keyword>
<evidence type="ECO:0000313" key="1">
    <source>
        <dbReference type="EMBL" id="RXH89118.1"/>
    </source>
</evidence>
<dbReference type="AlphaFoldDB" id="A0A498J0M8"/>
<evidence type="ECO:0000313" key="2">
    <source>
        <dbReference type="Proteomes" id="UP000290289"/>
    </source>
</evidence>
<dbReference type="Proteomes" id="UP000290289">
    <property type="component" value="Chromosome 9"/>
</dbReference>
<gene>
    <name evidence="1" type="ORF">DVH24_006096</name>
</gene>
<comment type="caution">
    <text evidence="1">The sequence shown here is derived from an EMBL/GenBank/DDBJ whole genome shotgun (WGS) entry which is preliminary data.</text>
</comment>
<reference evidence="1 2" key="1">
    <citation type="submission" date="2018-10" db="EMBL/GenBank/DDBJ databases">
        <title>A high-quality apple genome assembly.</title>
        <authorList>
            <person name="Hu J."/>
        </authorList>
    </citation>
    <scope>NUCLEOTIDE SEQUENCE [LARGE SCALE GENOMIC DNA]</scope>
    <source>
        <strain evidence="2">cv. HFTH1</strain>
        <tissue evidence="1">Young leaf</tissue>
    </source>
</reference>
<sequence>MKKKRILGFGIYLNEAVMEEEAQQLSRDILLVGVNLRHRRPHNGLSFWASLAIEIVFKIRLTSIIHLLHDEILGAIGRSQRNQIDQWFLGKGGGGEKQGNTKD</sequence>
<proteinExistence type="predicted"/>
<protein>
    <submittedName>
        <fullName evidence="1">Uncharacterized protein</fullName>
    </submittedName>
</protein>
<organism evidence="1 2">
    <name type="scientific">Malus domestica</name>
    <name type="common">Apple</name>
    <name type="synonym">Pyrus malus</name>
    <dbReference type="NCBI Taxonomy" id="3750"/>
    <lineage>
        <taxon>Eukaryota</taxon>
        <taxon>Viridiplantae</taxon>
        <taxon>Streptophyta</taxon>
        <taxon>Embryophyta</taxon>
        <taxon>Tracheophyta</taxon>
        <taxon>Spermatophyta</taxon>
        <taxon>Magnoliopsida</taxon>
        <taxon>eudicotyledons</taxon>
        <taxon>Gunneridae</taxon>
        <taxon>Pentapetalae</taxon>
        <taxon>rosids</taxon>
        <taxon>fabids</taxon>
        <taxon>Rosales</taxon>
        <taxon>Rosaceae</taxon>
        <taxon>Amygdaloideae</taxon>
        <taxon>Maleae</taxon>
        <taxon>Malus</taxon>
    </lineage>
</organism>